<proteinExistence type="predicted"/>
<reference evidence="2 3" key="1">
    <citation type="journal article" date="2011" name="J. Bacteriol.">
        <title>Genome sequence of Helicobacter bizzozeronii strain CIII-1, an isolate from human gastric mucosa.</title>
        <authorList>
            <person name="Schott T."/>
            <person name="Rossi M."/>
            <person name="Hanninen M.L."/>
        </authorList>
    </citation>
    <scope>NUCLEOTIDE SEQUENCE [LARGE SCALE GENOMIC DNA]</scope>
    <source>
        <strain evidence="2 3">CIII-1</strain>
    </source>
</reference>
<keyword evidence="3" id="KW-1185">Reference proteome</keyword>
<dbReference type="Pfam" id="PF01755">
    <property type="entry name" value="Glyco_transf_25"/>
    <property type="match status" value="1"/>
</dbReference>
<dbReference type="eggNOG" id="COG3306">
    <property type="taxonomic scope" value="Bacteria"/>
</dbReference>
<name>F8KRS6_HELBC</name>
<organism evidence="2 3">
    <name type="scientific">Helicobacter bizzozeronii (strain CIII-1)</name>
    <dbReference type="NCBI Taxonomy" id="1002804"/>
    <lineage>
        <taxon>Bacteria</taxon>
        <taxon>Pseudomonadati</taxon>
        <taxon>Campylobacterota</taxon>
        <taxon>Epsilonproteobacteria</taxon>
        <taxon>Campylobacterales</taxon>
        <taxon>Helicobacteraceae</taxon>
        <taxon>Helicobacter</taxon>
    </lineage>
</organism>
<protein>
    <submittedName>
        <fullName evidence="2">Putative lipopolysaccharide biosynthesis protein</fullName>
    </submittedName>
</protein>
<evidence type="ECO:0000259" key="1">
    <source>
        <dbReference type="Pfam" id="PF01755"/>
    </source>
</evidence>
<sequence length="192" mass="22472">MYALRYVGRLMSVGELGCYASHYLLWQKCIQLHEPIAILEDDVHLKSHFFERLDFLQKHIDKIGYIRLSHNTHHKICKRPTKFPHIFEIAQFTRGVGAQGYCLTPKAAHKFIKASQKWVMPVDWVMDNHCLHGVKNLVFEPFIIGENEQAMQSSIDRPPSTQKVSPLVQLCSKIAHFRFELYFWLYAKMRAS</sequence>
<accession>F8KRS6</accession>
<dbReference type="AlphaFoldDB" id="F8KRS6"/>
<feature type="domain" description="Glycosyl transferase family 25" evidence="1">
    <location>
        <begin position="3"/>
        <end position="126"/>
    </location>
</feature>
<dbReference type="EMBL" id="FR871757">
    <property type="protein sequence ID" value="CCB79465.1"/>
    <property type="molecule type" value="Genomic_DNA"/>
</dbReference>
<dbReference type="InterPro" id="IPR002654">
    <property type="entry name" value="Glyco_trans_25"/>
</dbReference>
<dbReference type="STRING" id="1002804.HBZC1_04790"/>
<evidence type="ECO:0000313" key="3">
    <source>
        <dbReference type="Proteomes" id="UP000008387"/>
    </source>
</evidence>
<dbReference type="Proteomes" id="UP000008387">
    <property type="component" value="Chromosome"/>
</dbReference>
<evidence type="ECO:0000313" key="2">
    <source>
        <dbReference type="EMBL" id="CCB79465.1"/>
    </source>
</evidence>
<gene>
    <name evidence="2" type="ordered locus">HBZC1_04790</name>
</gene>
<dbReference type="CDD" id="cd06532">
    <property type="entry name" value="Glyco_transf_25"/>
    <property type="match status" value="1"/>
</dbReference>
<dbReference type="HOGENOM" id="CLU_071269_3_1_7"/>
<dbReference type="KEGG" id="hbi:HBZC1_04790"/>